<dbReference type="Proteomes" id="UP001558613">
    <property type="component" value="Unassembled WGS sequence"/>
</dbReference>
<dbReference type="EMBL" id="JAYMGO010000014">
    <property type="protein sequence ID" value="KAL1261833.1"/>
    <property type="molecule type" value="Genomic_DNA"/>
</dbReference>
<comment type="caution">
    <text evidence="1">The sequence shown here is derived from an EMBL/GenBank/DDBJ whole genome shotgun (WGS) entry which is preliminary data.</text>
</comment>
<evidence type="ECO:0000313" key="1">
    <source>
        <dbReference type="EMBL" id="KAL1261833.1"/>
    </source>
</evidence>
<protein>
    <submittedName>
        <fullName evidence="1">Uncharacterized protein</fullName>
    </submittedName>
</protein>
<name>A0ABR3M9R5_9TELE</name>
<keyword evidence="2" id="KW-1185">Reference proteome</keyword>
<proteinExistence type="predicted"/>
<gene>
    <name evidence="1" type="ORF">QQF64_007098</name>
</gene>
<evidence type="ECO:0000313" key="2">
    <source>
        <dbReference type="Proteomes" id="UP001558613"/>
    </source>
</evidence>
<organism evidence="1 2">
    <name type="scientific">Cirrhinus molitorella</name>
    <name type="common">mud carp</name>
    <dbReference type="NCBI Taxonomy" id="172907"/>
    <lineage>
        <taxon>Eukaryota</taxon>
        <taxon>Metazoa</taxon>
        <taxon>Chordata</taxon>
        <taxon>Craniata</taxon>
        <taxon>Vertebrata</taxon>
        <taxon>Euteleostomi</taxon>
        <taxon>Actinopterygii</taxon>
        <taxon>Neopterygii</taxon>
        <taxon>Teleostei</taxon>
        <taxon>Ostariophysi</taxon>
        <taxon>Cypriniformes</taxon>
        <taxon>Cyprinidae</taxon>
        <taxon>Labeoninae</taxon>
        <taxon>Labeonini</taxon>
        <taxon>Cirrhinus</taxon>
    </lineage>
</organism>
<reference evidence="1 2" key="1">
    <citation type="submission" date="2023-09" db="EMBL/GenBank/DDBJ databases">
        <authorList>
            <person name="Wang M."/>
        </authorList>
    </citation>
    <scope>NUCLEOTIDE SEQUENCE [LARGE SCALE GENOMIC DNA]</scope>
    <source>
        <strain evidence="1">GT-2023</strain>
        <tissue evidence="1">Liver</tissue>
    </source>
</reference>
<accession>A0ABR3M9R5</accession>
<sequence length="116" mass="13133">MGEVRHGKLTNRDRKENNYEVFNSRRQIDNAQLGGNKQPCSPTLDHTLLSNSTLVGGRVERGWRDRIEIREEGIKAFISPEYRSLTQTSALFMTLITTVNMLQSSSNGLNVKMHIG</sequence>